<gene>
    <name evidence="1" type="ORF">C8D77_1011428</name>
</gene>
<name>A0A8E2WIQ3_RHILI</name>
<sequence length="33" mass="3813">MDIAGTEQGPSDFCVWHLRPWSYSKKQKSDVTD</sequence>
<dbReference type="EMBL" id="QGGH01000001">
    <property type="protein sequence ID" value="PWJ94742.1"/>
    <property type="molecule type" value="Genomic_DNA"/>
</dbReference>
<organism evidence="1 2">
    <name type="scientific">Rhizobium loti</name>
    <name type="common">Mesorhizobium loti</name>
    <dbReference type="NCBI Taxonomy" id="381"/>
    <lineage>
        <taxon>Bacteria</taxon>
        <taxon>Pseudomonadati</taxon>
        <taxon>Pseudomonadota</taxon>
        <taxon>Alphaproteobacteria</taxon>
        <taxon>Hyphomicrobiales</taxon>
        <taxon>Phyllobacteriaceae</taxon>
        <taxon>Mesorhizobium</taxon>
    </lineage>
</organism>
<evidence type="ECO:0000313" key="2">
    <source>
        <dbReference type="Proteomes" id="UP000245631"/>
    </source>
</evidence>
<comment type="caution">
    <text evidence="1">The sequence shown here is derived from an EMBL/GenBank/DDBJ whole genome shotgun (WGS) entry which is preliminary data.</text>
</comment>
<dbReference type="AlphaFoldDB" id="A0A8E2WIQ3"/>
<evidence type="ECO:0000313" key="1">
    <source>
        <dbReference type="EMBL" id="PWJ94742.1"/>
    </source>
</evidence>
<proteinExistence type="predicted"/>
<reference evidence="1 2" key="1">
    <citation type="submission" date="2018-05" db="EMBL/GenBank/DDBJ databases">
        <title>Genomic Encyclopedia of Type Strains, Phase IV (KMG-IV): sequencing the most valuable type-strain genomes for metagenomic binning, comparative biology and taxonomic classification.</title>
        <authorList>
            <person name="Goeker M."/>
        </authorList>
    </citation>
    <scope>NUCLEOTIDE SEQUENCE [LARGE SCALE GENOMIC DNA]</scope>
    <source>
        <strain evidence="1 2">DSM 2626</strain>
    </source>
</reference>
<dbReference type="Proteomes" id="UP000245631">
    <property type="component" value="Unassembled WGS sequence"/>
</dbReference>
<accession>A0A8E2WIQ3</accession>
<protein>
    <submittedName>
        <fullName evidence="1">Uncharacterized protein</fullName>
    </submittedName>
</protein>